<comment type="caution">
    <text evidence="2">The sequence shown here is derived from an EMBL/GenBank/DDBJ whole genome shotgun (WGS) entry which is preliminary data.</text>
</comment>
<dbReference type="PANTHER" id="PTHR33434">
    <property type="entry name" value="DEGV DOMAIN-CONTAINING PROTEIN DR_1986-RELATED"/>
    <property type="match status" value="1"/>
</dbReference>
<dbReference type="EMBL" id="DNZF01000080">
    <property type="protein sequence ID" value="HBK53018.1"/>
    <property type="molecule type" value="Genomic_DNA"/>
</dbReference>
<dbReference type="PROSITE" id="PS51480">
    <property type="entry name" value="DHAL"/>
    <property type="match status" value="1"/>
</dbReference>
<dbReference type="GO" id="GO:0004371">
    <property type="term" value="F:glycerone kinase activity"/>
    <property type="evidence" value="ECO:0007669"/>
    <property type="project" value="InterPro"/>
</dbReference>
<dbReference type="Pfam" id="PF13684">
    <property type="entry name" value="FakA-like_C"/>
    <property type="match status" value="1"/>
</dbReference>
<dbReference type="InterPro" id="IPR036117">
    <property type="entry name" value="DhaL_dom_sf"/>
</dbReference>
<dbReference type="STRING" id="378794.GCA_001570625_02736"/>
<evidence type="ECO:0000259" key="1">
    <source>
        <dbReference type="PROSITE" id="PS51480"/>
    </source>
</evidence>
<proteinExistence type="predicted"/>
<dbReference type="SUPFAM" id="SSF101473">
    <property type="entry name" value="DhaL-like"/>
    <property type="match status" value="1"/>
</dbReference>
<sequence length="546" mass="59308">MSLLKIDGNDLIRAVKSGCIKLEHERDRVDALNVFPVPDGDTGTNMYLTLLSAVKEGEKARGQSLATVAKAISTGSLMGARGNSGVILSQVFRGFARLMEGKEQAAATDLAQALKAGANTAYEAVMKPVEGTILTVIRELARAAEAEAKKDSDIVRTLLLAIKAGHQTLQKTPMMLPILKEAGVVDAGGQGLMIFFEGVLEGLVQNQDIILESYDKQVELGWQDKRVEEVLSLDFQYCTETLIKGKELEPAEIKEHLAPLGDSMLVVGGDELVKVHIHSNHPGKVLESCLQWGSLSDIKINNMLEEVHEHRDNWTRFNEELAAASKNLKNIGLVAVGAGSGVVQILQNLGVDVVVEGGQTMNPSIEDLLNACKEVPAPNVIVLPNNSNIIMAAEQAKQLSDKPVAVVPSRSVMQAITALIAFNPELALEDVAQAMIEEMKQVKYGEVTYAVRDSQLNGLEIKSGDTIGLIEDEISVTADNAGEAVLKLLERMVDEDSELITFFYGEDVSEEEANGLKEQIIKNYPDCEVDLHYGGQPHYRYLLSVE</sequence>
<feature type="domain" description="DhaL" evidence="1">
    <location>
        <begin position="9"/>
        <end position="201"/>
    </location>
</feature>
<dbReference type="InterPro" id="IPR033470">
    <property type="entry name" value="FakA-like_C"/>
</dbReference>
<evidence type="ECO:0000313" key="3">
    <source>
        <dbReference type="Proteomes" id="UP000263273"/>
    </source>
</evidence>
<name>A0A354YUH7_9FIRM</name>
<dbReference type="SMART" id="SM01121">
    <property type="entry name" value="Dak1_2"/>
    <property type="match status" value="1"/>
</dbReference>
<dbReference type="PANTHER" id="PTHR33434:SF4">
    <property type="entry name" value="PHOSPHATASE PROTEIN"/>
    <property type="match status" value="1"/>
</dbReference>
<reference evidence="2 3" key="1">
    <citation type="journal article" date="2018" name="Nat. Biotechnol.">
        <title>A standardized bacterial taxonomy based on genome phylogeny substantially revises the tree of life.</title>
        <authorList>
            <person name="Parks D.H."/>
            <person name="Chuvochina M."/>
            <person name="Waite D.W."/>
            <person name="Rinke C."/>
            <person name="Skarshewski A."/>
            <person name="Chaumeil P.A."/>
            <person name="Hugenholtz P."/>
        </authorList>
    </citation>
    <scope>NUCLEOTIDE SEQUENCE [LARGE SCALE GENOMIC DNA]</scope>
    <source>
        <strain evidence="2">UBA10948</strain>
    </source>
</reference>
<dbReference type="AlphaFoldDB" id="A0A354YUH7"/>
<dbReference type="InterPro" id="IPR004007">
    <property type="entry name" value="DhaL_dom"/>
</dbReference>
<protein>
    <submittedName>
        <fullName evidence="2">DAK2 domain-containing protein</fullName>
    </submittedName>
</protein>
<dbReference type="NCBIfam" id="TIGR03599">
    <property type="entry name" value="YloV"/>
    <property type="match status" value="1"/>
</dbReference>
<gene>
    <name evidence="2" type="ORF">DDZ44_03655</name>
</gene>
<dbReference type="InterPro" id="IPR048394">
    <property type="entry name" value="FakA-like_M"/>
</dbReference>
<dbReference type="Gene3D" id="1.25.40.340">
    <property type="match status" value="1"/>
</dbReference>
<dbReference type="InterPro" id="IPR050270">
    <property type="entry name" value="DegV_domain_contain"/>
</dbReference>
<dbReference type="Pfam" id="PF02734">
    <property type="entry name" value="Dak2"/>
    <property type="match status" value="1"/>
</dbReference>
<dbReference type="SMART" id="SM01120">
    <property type="entry name" value="Dak2"/>
    <property type="match status" value="1"/>
</dbReference>
<dbReference type="InterPro" id="IPR019986">
    <property type="entry name" value="YloV-like"/>
</dbReference>
<organism evidence="2 3">
    <name type="scientific">Syntrophomonas wolfei</name>
    <dbReference type="NCBI Taxonomy" id="863"/>
    <lineage>
        <taxon>Bacteria</taxon>
        <taxon>Bacillati</taxon>
        <taxon>Bacillota</taxon>
        <taxon>Clostridia</taxon>
        <taxon>Eubacteriales</taxon>
        <taxon>Syntrophomonadaceae</taxon>
        <taxon>Syntrophomonas</taxon>
    </lineage>
</organism>
<dbReference type="RefSeq" id="WP_061215139.1">
    <property type="nucleotide sequence ID" value="NZ_DCDX01000074.1"/>
</dbReference>
<evidence type="ECO:0000313" key="2">
    <source>
        <dbReference type="EMBL" id="HBK53018.1"/>
    </source>
</evidence>
<dbReference type="Pfam" id="PF21645">
    <property type="entry name" value="FakA-like_M"/>
    <property type="match status" value="1"/>
</dbReference>
<dbReference type="Proteomes" id="UP000263273">
    <property type="component" value="Unassembled WGS sequence"/>
</dbReference>
<accession>A0A354YUH7</accession>
<dbReference type="GO" id="GO:0006071">
    <property type="term" value="P:glycerol metabolic process"/>
    <property type="evidence" value="ECO:0007669"/>
    <property type="project" value="InterPro"/>
</dbReference>